<protein>
    <submittedName>
        <fullName evidence="1">Uncharacterized protein</fullName>
    </submittedName>
</protein>
<dbReference type="EMBL" id="AJYA01000009">
    <property type="protein sequence ID" value="EIM78098.1"/>
    <property type="molecule type" value="Genomic_DNA"/>
</dbReference>
<dbReference type="RefSeq" id="WP_009053741.1">
    <property type="nucleotide sequence ID" value="NZ_AJYA01000009.1"/>
</dbReference>
<dbReference type="Proteomes" id="UP000005551">
    <property type="component" value="Unassembled WGS sequence"/>
</dbReference>
<dbReference type="AlphaFoldDB" id="I5C8E6"/>
<evidence type="ECO:0000313" key="1">
    <source>
        <dbReference type="EMBL" id="EIM78098.1"/>
    </source>
</evidence>
<proteinExistence type="predicted"/>
<comment type="caution">
    <text evidence="1">The sequence shown here is derived from an EMBL/GenBank/DDBJ whole genome shotgun (WGS) entry which is preliminary data.</text>
</comment>
<keyword evidence="2" id="KW-1185">Reference proteome</keyword>
<name>I5C8E6_9BACT</name>
<sequence>MRTLLYIKKMACEAILQAPKCEIAKKNTVFRGDKKLYPFSVSDRAEKLGFILPEGFKFAKVPIKEVFPALIKVWAC</sequence>
<accession>I5C8E6</accession>
<gene>
    <name evidence="1" type="ORF">A3SI_04847</name>
</gene>
<organism evidence="1 2">
    <name type="scientific">Nitritalea halalkaliphila LW7</name>
    <dbReference type="NCBI Taxonomy" id="1189621"/>
    <lineage>
        <taxon>Bacteria</taxon>
        <taxon>Pseudomonadati</taxon>
        <taxon>Bacteroidota</taxon>
        <taxon>Cytophagia</taxon>
        <taxon>Cytophagales</taxon>
        <taxon>Cyclobacteriaceae</taxon>
        <taxon>Nitritalea</taxon>
    </lineage>
</organism>
<evidence type="ECO:0000313" key="2">
    <source>
        <dbReference type="Proteomes" id="UP000005551"/>
    </source>
</evidence>
<reference evidence="1 2" key="1">
    <citation type="submission" date="2012-05" db="EMBL/GenBank/DDBJ databases">
        <title>Genome sequence of Nitritalea halalkaliphila LW7.</title>
        <authorList>
            <person name="Jangir P.K."/>
            <person name="Singh A."/>
            <person name="Shivaji S."/>
            <person name="Sharma R."/>
        </authorList>
    </citation>
    <scope>NUCLEOTIDE SEQUENCE [LARGE SCALE GENOMIC DNA]</scope>
    <source>
        <strain evidence="1 2">LW7</strain>
    </source>
</reference>